<dbReference type="InterPro" id="IPR022158">
    <property type="entry name" value="Inositol_phosphatase"/>
</dbReference>
<comment type="caution">
    <text evidence="4">The sequence shown here is derived from an EMBL/GenBank/DDBJ whole genome shotgun (WGS) entry which is preliminary data.</text>
</comment>
<dbReference type="InterPro" id="IPR034753">
    <property type="entry name" value="hSac2"/>
</dbReference>
<feature type="domain" description="HSac2" evidence="3">
    <location>
        <begin position="125"/>
        <end position="304"/>
    </location>
</feature>
<keyword evidence="5" id="KW-1185">Reference proteome</keyword>
<sequence>MADGKEIEKTNSASVDGGQQVIPLDEEDKTAQEDQFVGATLELNDNNKNPADQPKVAFAGPGGDQSNTRTSTTSNDSQHDDAGPGLSRNRPGSVIGSRSTSSTSSRTSMRPNFIKSDVVAKTFFSYKGQNFETALQECRNQVKPDLDGKILGEWLLAEIDHWNMEKEKVVLLTENSVLVFKYNFITQTLYEFRRVMLHGIDTIAIGDFKYPDYSIMPDRQHGGVQLRWNKGSEPTFGQRWNPWCTDIPWLTFAHHPVLYNPKENETTTYNVDEFYESLLQAISKAYEEKRPGEKITVVEGPILINSYANIATIVHNDSGMGFFRDRNGISF</sequence>
<dbReference type="PANTHER" id="PTHR31108:SF1">
    <property type="entry name" value="HSAC2 DOMAIN-CONTAINING PROTEIN"/>
    <property type="match status" value="1"/>
</dbReference>
<evidence type="ECO:0000256" key="1">
    <source>
        <dbReference type="ARBA" id="ARBA00009163"/>
    </source>
</evidence>
<comment type="similarity">
    <text evidence="1">Belongs to the TPRG1 family.</text>
</comment>
<dbReference type="AlphaFoldDB" id="A0AAN8JI61"/>
<evidence type="ECO:0000313" key="4">
    <source>
        <dbReference type="EMBL" id="KAK6176061.1"/>
    </source>
</evidence>
<protein>
    <recommendedName>
        <fullName evidence="3">HSac2 domain-containing protein</fullName>
    </recommendedName>
</protein>
<dbReference type="InterPro" id="IPR040242">
    <property type="entry name" value="TPRG1-like"/>
</dbReference>
<evidence type="ECO:0000259" key="3">
    <source>
        <dbReference type="PROSITE" id="PS51791"/>
    </source>
</evidence>
<reference evidence="4 5" key="1">
    <citation type="submission" date="2024-01" db="EMBL/GenBank/DDBJ databases">
        <title>The genome of the rayed Mediterranean limpet Patella caerulea (Linnaeus, 1758).</title>
        <authorList>
            <person name="Anh-Thu Weber A."/>
            <person name="Halstead-Nussloch G."/>
        </authorList>
    </citation>
    <scope>NUCLEOTIDE SEQUENCE [LARGE SCALE GENOMIC DNA]</scope>
    <source>
        <strain evidence="4">AATW-2023a</strain>
        <tissue evidence="4">Whole specimen</tissue>
    </source>
</reference>
<feature type="compositionally biased region" description="Low complexity" evidence="2">
    <location>
        <begin position="97"/>
        <end position="108"/>
    </location>
</feature>
<gene>
    <name evidence="4" type="ORF">SNE40_014417</name>
</gene>
<dbReference type="GO" id="GO:0005737">
    <property type="term" value="C:cytoplasm"/>
    <property type="evidence" value="ECO:0007669"/>
    <property type="project" value="TreeGrafter"/>
</dbReference>
<dbReference type="PANTHER" id="PTHR31108">
    <property type="entry name" value="TUMOR PROTEIN P63-REGULATED GENE 1-LIKE PROTEIN"/>
    <property type="match status" value="1"/>
</dbReference>
<dbReference type="EMBL" id="JAZGQO010000010">
    <property type="protein sequence ID" value="KAK6176061.1"/>
    <property type="molecule type" value="Genomic_DNA"/>
</dbReference>
<accession>A0AAN8JI61</accession>
<name>A0AAN8JI61_PATCE</name>
<feature type="compositionally biased region" description="Low complexity" evidence="2">
    <location>
        <begin position="64"/>
        <end position="76"/>
    </location>
</feature>
<dbReference type="PROSITE" id="PS51791">
    <property type="entry name" value="HSAC2"/>
    <property type="match status" value="1"/>
</dbReference>
<evidence type="ECO:0000313" key="5">
    <source>
        <dbReference type="Proteomes" id="UP001347796"/>
    </source>
</evidence>
<dbReference type="Proteomes" id="UP001347796">
    <property type="component" value="Unassembled WGS sequence"/>
</dbReference>
<dbReference type="Pfam" id="PF12456">
    <property type="entry name" value="hSac2"/>
    <property type="match status" value="1"/>
</dbReference>
<evidence type="ECO:0000256" key="2">
    <source>
        <dbReference type="SAM" id="MobiDB-lite"/>
    </source>
</evidence>
<feature type="region of interest" description="Disordered" evidence="2">
    <location>
        <begin position="1"/>
        <end position="109"/>
    </location>
</feature>
<proteinExistence type="inferred from homology"/>
<organism evidence="4 5">
    <name type="scientific">Patella caerulea</name>
    <name type="common">Rayed Mediterranean limpet</name>
    <dbReference type="NCBI Taxonomy" id="87958"/>
    <lineage>
        <taxon>Eukaryota</taxon>
        <taxon>Metazoa</taxon>
        <taxon>Spiralia</taxon>
        <taxon>Lophotrochozoa</taxon>
        <taxon>Mollusca</taxon>
        <taxon>Gastropoda</taxon>
        <taxon>Patellogastropoda</taxon>
        <taxon>Patelloidea</taxon>
        <taxon>Patellidae</taxon>
        <taxon>Patella</taxon>
    </lineage>
</organism>